<accession>A0A8H4UPW5</accession>
<dbReference type="Proteomes" id="UP000635477">
    <property type="component" value="Unassembled WGS sequence"/>
</dbReference>
<dbReference type="AlphaFoldDB" id="A0A8H4UPW5"/>
<comment type="caution">
    <text evidence="2">The sequence shown here is derived from an EMBL/GenBank/DDBJ whole genome shotgun (WGS) entry which is preliminary data.</text>
</comment>
<gene>
    <name evidence="2" type="ORF">FZEAL_3139</name>
</gene>
<evidence type="ECO:0000313" key="2">
    <source>
        <dbReference type="EMBL" id="KAF4980964.1"/>
    </source>
</evidence>
<evidence type="ECO:0000313" key="3">
    <source>
        <dbReference type="Proteomes" id="UP000635477"/>
    </source>
</evidence>
<feature type="compositionally biased region" description="Basic and acidic residues" evidence="1">
    <location>
        <begin position="271"/>
        <end position="286"/>
    </location>
</feature>
<sequence>MGMQGPLTAQALGRSPYDDVVEWDGDQDDKENDGAAQQYDHRGRPMNPETKRINRDIIRSHNEVMLVIGVAEQENPSTNPEVDAERRHTTHEDNLGVTTAFAALRCVDAIGAFGVDGLRQRILIYKRYSHVSFWGLCQQARTDFSFSRDVMTGTATTLIANHVDRQLSLLWRDRPDRIFTRRLWLPGFSFFIPFTQESPIFAPPPLTSLSVQSLLQWAGGVCICATPFLCWIMTQRMVRDWRPQVWAHIYKKLPSTGFPPGTVPTYGPPDRISHRTEQSSHDRTVTEDVSPIRAVDGQLPDDPGPVEAVRRPSTFSARGDDYASDEDENEGLGATLISFDVEATEASDSAPAGLWSAELRPSIADTRGAAGPLTTFCDTMLTQLPPLIASHVLADAVVRLLATPYEAMALRLVARTFRARLGLPCYDICSISILSDLTVTSITNFLGSQLLHLAICGEVWACFTMLSQVLHQSPEEWREAEERKMVGWSDE</sequence>
<organism evidence="2 3">
    <name type="scientific">Fusarium zealandicum</name>
    <dbReference type="NCBI Taxonomy" id="1053134"/>
    <lineage>
        <taxon>Eukaryota</taxon>
        <taxon>Fungi</taxon>
        <taxon>Dikarya</taxon>
        <taxon>Ascomycota</taxon>
        <taxon>Pezizomycotina</taxon>
        <taxon>Sordariomycetes</taxon>
        <taxon>Hypocreomycetidae</taxon>
        <taxon>Hypocreales</taxon>
        <taxon>Nectriaceae</taxon>
        <taxon>Fusarium</taxon>
        <taxon>Fusarium staphyleae species complex</taxon>
    </lineage>
</organism>
<dbReference type="EMBL" id="JABEYC010000192">
    <property type="protein sequence ID" value="KAF4980964.1"/>
    <property type="molecule type" value="Genomic_DNA"/>
</dbReference>
<keyword evidence="3" id="KW-1185">Reference proteome</keyword>
<proteinExistence type="predicted"/>
<reference evidence="2" key="1">
    <citation type="journal article" date="2020" name="BMC Genomics">
        <title>Correction to: Identification and distribution of gene clusters required for synthesis of sphingolipid metabolism inhibitors in diverse species of the filamentous fungus Fusarium.</title>
        <authorList>
            <person name="Kim H.S."/>
            <person name="Lohmar J.M."/>
            <person name="Busman M."/>
            <person name="Brown D.W."/>
            <person name="Naumann T.A."/>
            <person name="Divon H.H."/>
            <person name="Lysoe E."/>
            <person name="Uhlig S."/>
            <person name="Proctor R.H."/>
        </authorList>
    </citation>
    <scope>NUCLEOTIDE SEQUENCE</scope>
    <source>
        <strain evidence="2">NRRL 22465</strain>
    </source>
</reference>
<feature type="region of interest" description="Disordered" evidence="1">
    <location>
        <begin position="259"/>
        <end position="328"/>
    </location>
</feature>
<reference evidence="2" key="2">
    <citation type="submission" date="2020-05" db="EMBL/GenBank/DDBJ databases">
        <authorList>
            <person name="Kim H.-S."/>
            <person name="Proctor R.H."/>
            <person name="Brown D.W."/>
        </authorList>
    </citation>
    <scope>NUCLEOTIDE SEQUENCE</scope>
    <source>
        <strain evidence="2">NRRL 22465</strain>
    </source>
</reference>
<name>A0A8H4UPW5_9HYPO</name>
<dbReference type="OrthoDB" id="5383784at2759"/>
<evidence type="ECO:0000256" key="1">
    <source>
        <dbReference type="SAM" id="MobiDB-lite"/>
    </source>
</evidence>
<feature type="compositionally biased region" description="Acidic residues" evidence="1">
    <location>
        <begin position="19"/>
        <end position="31"/>
    </location>
</feature>
<feature type="compositionally biased region" description="Basic and acidic residues" evidence="1">
    <location>
        <begin position="39"/>
        <end position="52"/>
    </location>
</feature>
<feature type="region of interest" description="Disordered" evidence="1">
    <location>
        <begin position="1"/>
        <end position="52"/>
    </location>
</feature>
<protein>
    <submittedName>
        <fullName evidence="2">Uncharacterized protein</fullName>
    </submittedName>
</protein>